<reference evidence="1 2" key="1">
    <citation type="submission" date="2023-03" db="EMBL/GenBank/DDBJ databases">
        <title>Diaphorobacter basophil sp. nov., isolated from a sewage-treatment plant.</title>
        <authorList>
            <person name="Yang K."/>
        </authorList>
    </citation>
    <scope>NUCLEOTIDE SEQUENCE [LARGE SCALE GENOMIC DNA]</scope>
    <source>
        <strain evidence="1 2">Y-1</strain>
    </source>
</reference>
<dbReference type="RefSeq" id="WP_317702276.1">
    <property type="nucleotide sequence ID" value="NZ_CP136921.1"/>
</dbReference>
<organism evidence="1 2">
    <name type="scientific">Diaphorobacter limosus</name>
    <dbReference type="NCBI Taxonomy" id="3036128"/>
    <lineage>
        <taxon>Bacteria</taxon>
        <taxon>Pseudomonadati</taxon>
        <taxon>Pseudomonadota</taxon>
        <taxon>Betaproteobacteria</taxon>
        <taxon>Burkholderiales</taxon>
        <taxon>Comamonadaceae</taxon>
        <taxon>Diaphorobacter</taxon>
    </lineage>
</organism>
<dbReference type="EMBL" id="CP136921">
    <property type="protein sequence ID" value="WOO32859.1"/>
    <property type="molecule type" value="Genomic_DNA"/>
</dbReference>
<sequence length="124" mass="13449">MGRDYRKKGDAGRDAGGFVALPWVVLDSEAYMGLGHAARSLLLELARQLRPDNNGRLLASMNHLRPRGWTSCDTVHRAKNELVQSGLVLEVVKGARPNRASQYAVAWVPVAPAEAIHDGGQHGT</sequence>
<gene>
    <name evidence="1" type="ORF">P4826_01650</name>
</gene>
<evidence type="ECO:0008006" key="3">
    <source>
        <dbReference type="Google" id="ProtNLM"/>
    </source>
</evidence>
<dbReference type="Proteomes" id="UP001303211">
    <property type="component" value="Chromosome"/>
</dbReference>
<keyword evidence="2" id="KW-1185">Reference proteome</keyword>
<protein>
    <recommendedName>
        <fullName evidence="3">Helix-turn-helix domain-containing protein</fullName>
    </recommendedName>
</protein>
<accession>A0ABZ0J591</accession>
<name>A0ABZ0J591_9BURK</name>
<proteinExistence type="predicted"/>
<evidence type="ECO:0000313" key="1">
    <source>
        <dbReference type="EMBL" id="WOO32859.1"/>
    </source>
</evidence>
<evidence type="ECO:0000313" key="2">
    <source>
        <dbReference type="Proteomes" id="UP001303211"/>
    </source>
</evidence>